<keyword evidence="2" id="KW-1185">Reference proteome</keyword>
<dbReference type="NCBIfam" id="TIGR02215">
    <property type="entry name" value="phage_chp_gp8"/>
    <property type="match status" value="1"/>
</dbReference>
<dbReference type="CDD" id="cd08054">
    <property type="entry name" value="gp6"/>
    <property type="match status" value="1"/>
</dbReference>
<dbReference type="Gene3D" id="1.10.3230.30">
    <property type="entry name" value="Phage gp6-like head-tail connector protein"/>
    <property type="match status" value="1"/>
</dbReference>
<reference evidence="1 2" key="1">
    <citation type="submission" date="2020-09" db="EMBL/GenBank/DDBJ databases">
        <title>The genome sequence of type strain Labrenzia polysiphoniae KACC 19711.</title>
        <authorList>
            <person name="Liu Y."/>
        </authorList>
    </citation>
    <scope>NUCLEOTIDE SEQUENCE [LARGE SCALE GENOMIC DNA]</scope>
    <source>
        <strain evidence="1 2">KACC 19711</strain>
    </source>
</reference>
<dbReference type="RefSeq" id="WP_192106524.1">
    <property type="nucleotide sequence ID" value="NZ_JACYXJ010000001.1"/>
</dbReference>
<sequence length="189" mass="20750">MTSVVVTPPALEPVTVAEMRNQLRLTGAQEEDLLSGFIQAARQQIERETRRALIRQGWRLYLEAWPMGRIVSLPIAPVLSVDEITVYDLDGNGHVLDPSDYTLDRSSDPARIRIGLGAGVPSANLLGAEIDFSAGYGDNAQDVPAPLRQAIRLLAAHWFENREAGTDLAMTSLPHGLDRLMSVNRVLQL</sequence>
<dbReference type="InterPro" id="IPR011738">
    <property type="entry name" value="Phage_CHP"/>
</dbReference>
<evidence type="ECO:0000313" key="1">
    <source>
        <dbReference type="EMBL" id="MBD8874854.1"/>
    </source>
</evidence>
<organism evidence="1 2">
    <name type="scientific">Roseibium polysiphoniae</name>
    <dbReference type="NCBI Taxonomy" id="2571221"/>
    <lineage>
        <taxon>Bacteria</taxon>
        <taxon>Pseudomonadati</taxon>
        <taxon>Pseudomonadota</taxon>
        <taxon>Alphaproteobacteria</taxon>
        <taxon>Hyphomicrobiales</taxon>
        <taxon>Stappiaceae</taxon>
        <taxon>Roseibium</taxon>
    </lineage>
</organism>
<comment type="caution">
    <text evidence="1">The sequence shown here is derived from an EMBL/GenBank/DDBJ whole genome shotgun (WGS) entry which is preliminary data.</text>
</comment>
<dbReference type="NCBIfam" id="TIGR01560">
    <property type="entry name" value="put_DNA_pack"/>
    <property type="match status" value="1"/>
</dbReference>
<dbReference type="InterPro" id="IPR021146">
    <property type="entry name" value="Phage_gp6-like_head-tail"/>
</dbReference>
<protein>
    <submittedName>
        <fullName evidence="1">Phage head-tail connector protein</fullName>
    </submittedName>
</protein>
<dbReference type="Proteomes" id="UP000615687">
    <property type="component" value="Unassembled WGS sequence"/>
</dbReference>
<dbReference type="InterPro" id="IPR006450">
    <property type="entry name" value="Phage_HK97_gp6-like"/>
</dbReference>
<proteinExistence type="predicted"/>
<accession>A0ABR9C4S8</accession>
<name>A0ABR9C4S8_9HYPH</name>
<dbReference type="Pfam" id="PF05135">
    <property type="entry name" value="Phage_connect_1"/>
    <property type="match status" value="2"/>
</dbReference>
<dbReference type="EMBL" id="JACYXJ010000001">
    <property type="protein sequence ID" value="MBD8874854.1"/>
    <property type="molecule type" value="Genomic_DNA"/>
</dbReference>
<evidence type="ECO:0000313" key="2">
    <source>
        <dbReference type="Proteomes" id="UP000615687"/>
    </source>
</evidence>
<gene>
    <name evidence="1" type="ORF">IG617_01025</name>
</gene>